<dbReference type="NCBIfam" id="TIGR00578">
    <property type="entry name" value="ku70"/>
    <property type="match status" value="1"/>
</dbReference>
<evidence type="ECO:0000256" key="17">
    <source>
        <dbReference type="ARBA" id="ARBA00023242"/>
    </source>
</evidence>
<accession>A0A9W9J782</accession>
<comment type="catalytic activity">
    <reaction evidence="20">
        <text>ATP + H2O = ADP + phosphate + H(+)</text>
        <dbReference type="Rhea" id="RHEA:13065"/>
        <dbReference type="ChEBI" id="CHEBI:15377"/>
        <dbReference type="ChEBI" id="CHEBI:15378"/>
        <dbReference type="ChEBI" id="CHEBI:30616"/>
        <dbReference type="ChEBI" id="CHEBI:43474"/>
        <dbReference type="ChEBI" id="CHEBI:456216"/>
        <dbReference type="EC" id="3.6.4.12"/>
    </reaction>
</comment>
<evidence type="ECO:0000256" key="10">
    <source>
        <dbReference type="ARBA" id="ARBA00022801"/>
    </source>
</evidence>
<dbReference type="SMART" id="SM00559">
    <property type="entry name" value="Ku78"/>
    <property type="match status" value="1"/>
</dbReference>
<dbReference type="InterPro" id="IPR027388">
    <property type="entry name" value="Ku70_bridge/pillars_dom_sf"/>
</dbReference>
<dbReference type="GO" id="GO:0042162">
    <property type="term" value="F:telomeric DNA binding"/>
    <property type="evidence" value="ECO:0007669"/>
    <property type="project" value="InterPro"/>
</dbReference>
<dbReference type="Pfam" id="PF03730">
    <property type="entry name" value="Ku_C"/>
    <property type="match status" value="1"/>
</dbReference>
<feature type="compositionally biased region" description="Acidic residues" evidence="21">
    <location>
        <begin position="11"/>
        <end position="20"/>
    </location>
</feature>
<dbReference type="Gene3D" id="2.40.290.10">
    <property type="match status" value="1"/>
</dbReference>
<keyword evidence="14" id="KW-0238">DNA-binding</keyword>
<dbReference type="SUPFAM" id="SSF53300">
    <property type="entry name" value="vWA-like"/>
    <property type="match status" value="1"/>
</dbReference>
<feature type="compositionally biased region" description="Basic and acidic residues" evidence="21">
    <location>
        <begin position="576"/>
        <end position="597"/>
    </location>
</feature>
<evidence type="ECO:0000256" key="20">
    <source>
        <dbReference type="ARBA" id="ARBA00047995"/>
    </source>
</evidence>
<dbReference type="Pfam" id="PF02037">
    <property type="entry name" value="SAP"/>
    <property type="match status" value="1"/>
</dbReference>
<dbReference type="GO" id="GO:0006303">
    <property type="term" value="P:double-strand break repair via nonhomologous end joining"/>
    <property type="evidence" value="ECO:0007669"/>
    <property type="project" value="InterPro"/>
</dbReference>
<evidence type="ECO:0000256" key="3">
    <source>
        <dbReference type="ARBA" id="ARBA00005240"/>
    </source>
</evidence>
<dbReference type="InterPro" id="IPR005161">
    <property type="entry name" value="Ku_N"/>
</dbReference>
<dbReference type="GO" id="GO:0003678">
    <property type="term" value="F:DNA helicase activity"/>
    <property type="evidence" value="ECO:0007669"/>
    <property type="project" value="UniProtKB-EC"/>
</dbReference>
<keyword evidence="9" id="KW-0227">DNA damage</keyword>
<evidence type="ECO:0000256" key="21">
    <source>
        <dbReference type="SAM" id="MobiDB-lite"/>
    </source>
</evidence>
<feature type="region of interest" description="Disordered" evidence="21">
    <location>
        <begin position="1"/>
        <end position="22"/>
    </location>
</feature>
<keyword evidence="13" id="KW-0779">Telomere</keyword>
<evidence type="ECO:0000256" key="13">
    <source>
        <dbReference type="ARBA" id="ARBA00022895"/>
    </source>
</evidence>
<dbReference type="OrthoDB" id="3249161at2759"/>
<dbReference type="GeneID" id="83185161"/>
<dbReference type="GO" id="GO:0016787">
    <property type="term" value="F:hydrolase activity"/>
    <property type="evidence" value="ECO:0007669"/>
    <property type="project" value="UniProtKB-KW"/>
</dbReference>
<dbReference type="SUPFAM" id="SSF100939">
    <property type="entry name" value="SPOC domain-like"/>
    <property type="match status" value="1"/>
</dbReference>
<dbReference type="Pfam" id="PF02735">
    <property type="entry name" value="Ku"/>
    <property type="match status" value="1"/>
</dbReference>
<keyword evidence="7" id="KW-0158">Chromosome</keyword>
<evidence type="ECO:0000256" key="19">
    <source>
        <dbReference type="ARBA" id="ARBA00031811"/>
    </source>
</evidence>
<keyword evidence="12" id="KW-0067">ATP-binding</keyword>
<dbReference type="PANTHER" id="PTHR12604:SF2">
    <property type="entry name" value="X-RAY REPAIR CROSS-COMPLEMENTING PROTEIN 6"/>
    <property type="match status" value="1"/>
</dbReference>
<dbReference type="InterPro" id="IPR016194">
    <property type="entry name" value="SPOC-like_C_dom_sf"/>
</dbReference>
<keyword evidence="8" id="KW-0547">Nucleotide-binding</keyword>
<dbReference type="EC" id="3.6.4.12" evidence="5"/>
<comment type="function">
    <text evidence="18">Single-stranded DNA-dependent ATP-dependent helicase. Involved in non-homologous end joining (NHEJ) DNA double strand break repair. DNA-binding is sequence-independent but has a high affinity to nicks in double-stranded DNA and to the ends of duplex DNA. Binds to naturally occurring chromosomal ends, and therefore provides chromosomal end protection. Required also for telomere recombination to repair telomeric ends in the absence of telomerase. KU70, of the KU70/KU80 heterodimer, binds to the stem loop of TLC1, the RNA component of telomerase. Involved in telomere maintenance. Interacts with telomeric repeats and subtelomeric sequences thereby controlling telomere length and protecting against subtelomeric rearrangement. Maintains telomeric chromatin, which is involved in silencing the expression of genes located at the telomere. Required for mating-type switching.</text>
</comment>
<dbReference type="GO" id="GO:0003690">
    <property type="term" value="F:double-stranded DNA binding"/>
    <property type="evidence" value="ECO:0007669"/>
    <property type="project" value="TreeGrafter"/>
</dbReference>
<feature type="domain" description="SAP" evidence="22">
    <location>
        <begin position="617"/>
        <end position="651"/>
    </location>
</feature>
<organism evidence="23 24">
    <name type="scientific">Penicillium cinerascens</name>
    <dbReference type="NCBI Taxonomy" id="70096"/>
    <lineage>
        <taxon>Eukaryota</taxon>
        <taxon>Fungi</taxon>
        <taxon>Dikarya</taxon>
        <taxon>Ascomycota</taxon>
        <taxon>Pezizomycotina</taxon>
        <taxon>Eurotiomycetes</taxon>
        <taxon>Eurotiomycetidae</taxon>
        <taxon>Eurotiales</taxon>
        <taxon>Aspergillaceae</taxon>
        <taxon>Penicillium</taxon>
    </lineage>
</organism>
<evidence type="ECO:0000256" key="14">
    <source>
        <dbReference type="ARBA" id="ARBA00023125"/>
    </source>
</evidence>
<protein>
    <recommendedName>
        <fullName evidence="6">ATP-dependent DNA helicase II subunit 1</fullName>
        <ecNumber evidence="5">3.6.4.12</ecNumber>
    </recommendedName>
    <alternativeName>
        <fullName evidence="19">ATP-dependent DNA helicase II subunit Ku70</fullName>
    </alternativeName>
</protein>
<evidence type="ECO:0000256" key="12">
    <source>
        <dbReference type="ARBA" id="ARBA00022840"/>
    </source>
</evidence>
<comment type="subcellular location">
    <subcellularLocation>
        <location evidence="2">Chromosome</location>
        <location evidence="2">Telomere</location>
    </subcellularLocation>
    <subcellularLocation>
        <location evidence="1">Nucleus</location>
    </subcellularLocation>
</comment>
<evidence type="ECO:0000256" key="6">
    <source>
        <dbReference type="ARBA" id="ARBA00021796"/>
    </source>
</evidence>
<keyword evidence="24" id="KW-1185">Reference proteome</keyword>
<keyword evidence="11" id="KW-0347">Helicase</keyword>
<evidence type="ECO:0000256" key="15">
    <source>
        <dbReference type="ARBA" id="ARBA00023172"/>
    </source>
</evidence>
<dbReference type="InterPro" id="IPR036361">
    <property type="entry name" value="SAP_dom_sf"/>
</dbReference>
<dbReference type="InterPro" id="IPR003034">
    <property type="entry name" value="SAP_dom"/>
</dbReference>
<keyword evidence="17" id="KW-0539">Nucleus</keyword>
<evidence type="ECO:0000256" key="5">
    <source>
        <dbReference type="ARBA" id="ARBA00012551"/>
    </source>
</evidence>
<dbReference type="InterPro" id="IPR036465">
    <property type="entry name" value="vWFA_dom_sf"/>
</dbReference>
<keyword evidence="16" id="KW-0234">DNA repair</keyword>
<dbReference type="CDD" id="cd01458">
    <property type="entry name" value="vWA_ku"/>
    <property type="match status" value="1"/>
</dbReference>
<evidence type="ECO:0000256" key="18">
    <source>
        <dbReference type="ARBA" id="ARBA00024890"/>
    </source>
</evidence>
<dbReference type="FunFam" id="4.10.970.10:FF:000003">
    <property type="entry name" value="ATP-dependent DNA helicase II subunit 1"/>
    <property type="match status" value="1"/>
</dbReference>
<dbReference type="GO" id="GO:0000723">
    <property type="term" value="P:telomere maintenance"/>
    <property type="evidence" value="ECO:0007669"/>
    <property type="project" value="InterPro"/>
</dbReference>
<dbReference type="Gene3D" id="3.40.50.410">
    <property type="entry name" value="von Willebrand factor, type A domain"/>
    <property type="match status" value="1"/>
</dbReference>
<feature type="region of interest" description="Disordered" evidence="21">
    <location>
        <begin position="568"/>
        <end position="606"/>
    </location>
</feature>
<dbReference type="PROSITE" id="PS50800">
    <property type="entry name" value="SAP"/>
    <property type="match status" value="1"/>
</dbReference>
<comment type="similarity">
    <text evidence="3">Belongs to the ku70 family.</text>
</comment>
<dbReference type="GO" id="GO:0043564">
    <property type="term" value="C:Ku70:Ku80 complex"/>
    <property type="evidence" value="ECO:0007669"/>
    <property type="project" value="InterPro"/>
</dbReference>
<comment type="subunit">
    <text evidence="4">Heterodimer of Ku70 and Ku80.</text>
</comment>
<evidence type="ECO:0000256" key="11">
    <source>
        <dbReference type="ARBA" id="ARBA00022806"/>
    </source>
</evidence>
<dbReference type="AlphaFoldDB" id="A0A9W9J782"/>
<evidence type="ECO:0000256" key="8">
    <source>
        <dbReference type="ARBA" id="ARBA00022741"/>
    </source>
</evidence>
<evidence type="ECO:0000259" key="22">
    <source>
        <dbReference type="PROSITE" id="PS50800"/>
    </source>
</evidence>
<comment type="caution">
    <text evidence="23">The sequence shown here is derived from an EMBL/GenBank/DDBJ whole genome shotgun (WGS) entry which is preliminary data.</text>
</comment>
<reference evidence="23" key="2">
    <citation type="journal article" date="2023" name="IMA Fungus">
        <title>Comparative genomic study of the Penicillium genus elucidates a diverse pangenome and 15 lateral gene transfer events.</title>
        <authorList>
            <person name="Petersen C."/>
            <person name="Sorensen T."/>
            <person name="Nielsen M.R."/>
            <person name="Sondergaard T.E."/>
            <person name="Sorensen J.L."/>
            <person name="Fitzpatrick D.A."/>
            <person name="Frisvad J.C."/>
            <person name="Nielsen K.L."/>
        </authorList>
    </citation>
    <scope>NUCLEOTIDE SEQUENCE</scope>
    <source>
        <strain evidence="23">IBT 15544</strain>
    </source>
</reference>
<dbReference type="InterPro" id="IPR005160">
    <property type="entry name" value="Ku_C"/>
</dbReference>
<evidence type="ECO:0000256" key="7">
    <source>
        <dbReference type="ARBA" id="ARBA00022454"/>
    </source>
</evidence>
<dbReference type="PANTHER" id="PTHR12604">
    <property type="entry name" value="KU AUTOANTIGEN DNA HELICASE"/>
    <property type="match status" value="1"/>
</dbReference>
<dbReference type="FunFam" id="2.40.290.10:FF:000001">
    <property type="entry name" value="X-ray repair cross complementing 6"/>
    <property type="match status" value="1"/>
</dbReference>
<dbReference type="GO" id="GO:0000781">
    <property type="term" value="C:chromosome, telomeric region"/>
    <property type="evidence" value="ECO:0007669"/>
    <property type="project" value="UniProtKB-SubCell"/>
</dbReference>
<dbReference type="EMBL" id="JAPQKR010000016">
    <property type="protein sequence ID" value="KAJ5191819.1"/>
    <property type="molecule type" value="Genomic_DNA"/>
</dbReference>
<reference evidence="23" key="1">
    <citation type="submission" date="2022-12" db="EMBL/GenBank/DDBJ databases">
        <authorList>
            <person name="Petersen C."/>
        </authorList>
    </citation>
    <scope>NUCLEOTIDE SEQUENCE</scope>
    <source>
        <strain evidence="23">IBT 15544</strain>
    </source>
</reference>
<evidence type="ECO:0000313" key="23">
    <source>
        <dbReference type="EMBL" id="KAJ5191819.1"/>
    </source>
</evidence>
<dbReference type="GO" id="GO:0006310">
    <property type="term" value="P:DNA recombination"/>
    <property type="evidence" value="ECO:0007669"/>
    <property type="project" value="UniProtKB-KW"/>
</dbReference>
<dbReference type="SUPFAM" id="SSF68906">
    <property type="entry name" value="SAP domain"/>
    <property type="match status" value="1"/>
</dbReference>
<dbReference type="FunFam" id="1.10.1600.10:FF:000004">
    <property type="entry name" value="ATP-dependent DNA helicase II subunit 1"/>
    <property type="match status" value="1"/>
</dbReference>
<dbReference type="Proteomes" id="UP001150904">
    <property type="component" value="Unassembled WGS sequence"/>
</dbReference>
<dbReference type="Gene3D" id="1.10.720.30">
    <property type="entry name" value="SAP domain"/>
    <property type="match status" value="1"/>
</dbReference>
<evidence type="ECO:0000256" key="9">
    <source>
        <dbReference type="ARBA" id="ARBA00022763"/>
    </source>
</evidence>
<keyword evidence="15" id="KW-0233">DNA recombination</keyword>
<evidence type="ECO:0000256" key="2">
    <source>
        <dbReference type="ARBA" id="ARBA00004574"/>
    </source>
</evidence>
<dbReference type="RefSeq" id="XP_058304759.1">
    <property type="nucleotide sequence ID" value="XM_058457860.1"/>
</dbReference>
<dbReference type="InterPro" id="IPR006164">
    <property type="entry name" value="DNA_bd_Ku70/Ku80"/>
</dbReference>
<feature type="compositionally biased region" description="Basic and acidic residues" evidence="21">
    <location>
        <begin position="1"/>
        <end position="10"/>
    </location>
</feature>
<evidence type="ECO:0000313" key="24">
    <source>
        <dbReference type="Proteomes" id="UP001150904"/>
    </source>
</evidence>
<keyword evidence="10" id="KW-0378">Hydrolase</keyword>
<evidence type="ECO:0000256" key="16">
    <source>
        <dbReference type="ARBA" id="ARBA00023204"/>
    </source>
</evidence>
<evidence type="ECO:0000256" key="1">
    <source>
        <dbReference type="ARBA" id="ARBA00004123"/>
    </source>
</evidence>
<dbReference type="FunFam" id="3.40.50.410:FF:000071">
    <property type="entry name" value="ATP-dependent DNA helicase II subunit 1"/>
    <property type="match status" value="1"/>
</dbReference>
<dbReference type="InterPro" id="IPR047087">
    <property type="entry name" value="KU70_core_dom"/>
</dbReference>
<gene>
    <name evidence="23" type="ORF">N7498_010804</name>
</gene>
<dbReference type="PIRSF" id="PIRSF003033">
    <property type="entry name" value="Ku70"/>
    <property type="match status" value="1"/>
</dbReference>
<dbReference type="GO" id="GO:0005524">
    <property type="term" value="F:ATP binding"/>
    <property type="evidence" value="ECO:0007669"/>
    <property type="project" value="UniProtKB-KW"/>
</dbReference>
<name>A0A9W9J782_9EURO</name>
<dbReference type="Gene3D" id="1.10.1600.10">
    <property type="match status" value="1"/>
</dbReference>
<sequence>MADDSYAREEEGFEEEELDETSFRSVKDAVLFAIDVSSSMLKPRPSADPKKPGEESPASAALKCAYHLMQQRIISNPHDMIGVLLYGTQSSKFYDEDGESADLSYPHCYLFTDLDIPSAQQVKELRSLAEDEAVARDILKPSDERVSMANVLFCANQIFTSKAPNFLSRRLFIVSDDDNPHGDNKSLRSAATVRARDLYDLGVTIELFPISRPDHEFDTSKFYDDIIYKTSPSDGEAPAYLQPDTNTSTAQGDGISLLNSLLSSINSRSVPRRSLFSNVPLELGPNFKISVNGYLLLKRQEPARSCYVWLGGETPQIAKGVTTQMADDTAQAVEKSEIRKAYKFGGEQISFTTEEQQALRNFGDPVIRIIGFKPLSALPIWANVKHPSFIYPSEEDYIGSTRVFSALHQKLLKDEKMALVWFIPRKNSTPTLSAMIAGGEKIDENGVQKVPPGMWIIPLPYADDVRQNPESTMNVAPEPLIDTMRAVIQQLQLPKAVYDPTKYPNPSLQWHYRILQALALDEDHPGTPDDKTKPRYRQIDKRAGDYVLAWSEELDAQSAKMFGGTAATKSTLVKRGPKENPENADNARDPPAKRMKVEGGASDLDDEVKRNFEKGTVSKLTMPILKEFLTSHGRSPVGKKADLVDRVEQYFEQKS</sequence>
<dbReference type="Gene3D" id="4.10.970.10">
    <property type="entry name" value="Ku70, bridge and pillars"/>
    <property type="match status" value="1"/>
</dbReference>
<evidence type="ECO:0000256" key="4">
    <source>
        <dbReference type="ARBA" id="ARBA00011584"/>
    </source>
</evidence>
<dbReference type="InterPro" id="IPR006165">
    <property type="entry name" value="Ku70"/>
</dbReference>
<dbReference type="Pfam" id="PF03731">
    <property type="entry name" value="Ku_N"/>
    <property type="match status" value="1"/>
</dbReference>
<dbReference type="GO" id="GO:0003684">
    <property type="term" value="F:damaged DNA binding"/>
    <property type="evidence" value="ECO:0007669"/>
    <property type="project" value="InterPro"/>
</dbReference>
<proteinExistence type="inferred from homology"/>
<dbReference type="CDD" id="cd00788">
    <property type="entry name" value="KU70"/>
    <property type="match status" value="1"/>
</dbReference>